<organism evidence="1 2">
    <name type="scientific">Kitasatospora herbaricolor</name>
    <dbReference type="NCBI Taxonomy" id="68217"/>
    <lineage>
        <taxon>Bacteria</taxon>
        <taxon>Bacillati</taxon>
        <taxon>Actinomycetota</taxon>
        <taxon>Actinomycetes</taxon>
        <taxon>Kitasatosporales</taxon>
        <taxon>Streptomycetaceae</taxon>
        <taxon>Kitasatospora</taxon>
    </lineage>
</organism>
<dbReference type="EMBL" id="CP108482">
    <property type="protein sequence ID" value="WUS61339.1"/>
    <property type="molecule type" value="Genomic_DNA"/>
</dbReference>
<evidence type="ECO:0000313" key="1">
    <source>
        <dbReference type="EMBL" id="WUS61339.1"/>
    </source>
</evidence>
<gene>
    <name evidence="1" type="ORF">OG469_01565</name>
</gene>
<evidence type="ECO:0000313" key="2">
    <source>
        <dbReference type="Proteomes" id="UP001432014"/>
    </source>
</evidence>
<proteinExistence type="predicted"/>
<dbReference type="Pfam" id="PF15595">
    <property type="entry name" value="Imm51"/>
    <property type="match status" value="1"/>
</dbReference>
<reference evidence="1 2" key="1">
    <citation type="submission" date="2022-10" db="EMBL/GenBank/DDBJ databases">
        <title>The complete genomes of actinobacterial strains from the NBC collection.</title>
        <authorList>
            <person name="Joergensen T.S."/>
            <person name="Alvarez Arevalo M."/>
            <person name="Sterndorff E.B."/>
            <person name="Faurdal D."/>
            <person name="Vuksanovic O."/>
            <person name="Mourched A.-S."/>
            <person name="Charusanti P."/>
            <person name="Shaw S."/>
            <person name="Blin K."/>
            <person name="Weber T."/>
        </authorList>
    </citation>
    <scope>NUCLEOTIDE SEQUENCE [LARGE SCALE GENOMIC DNA]</scope>
    <source>
        <strain evidence="1 2">NBC_01247</strain>
    </source>
</reference>
<name>A0ABZ1WKZ2_9ACTN</name>
<protein>
    <submittedName>
        <fullName evidence="1">Immunity 51 family protein</fullName>
    </submittedName>
</protein>
<sequence>MYLFDGDMERVADVFEEHNAESHGHGWEGLAQSLVRSHMPDNVDKLHFGSEAGTFVVLSSDLKALTDLADLLHSAFHNRELLSQYIVTADPRFLNR</sequence>
<dbReference type="Proteomes" id="UP001432014">
    <property type="component" value="Chromosome"/>
</dbReference>
<dbReference type="RefSeq" id="WP_329501068.1">
    <property type="nucleotide sequence ID" value="NZ_CP108460.1"/>
</dbReference>
<dbReference type="InterPro" id="IPR028956">
    <property type="entry name" value="Imm51"/>
</dbReference>
<keyword evidence="2" id="KW-1185">Reference proteome</keyword>
<accession>A0ABZ1WKZ2</accession>